<dbReference type="GO" id="GO:0035870">
    <property type="term" value="F:dITP diphosphatase activity"/>
    <property type="evidence" value="ECO:0007669"/>
    <property type="project" value="UniProtKB-UniRule"/>
</dbReference>
<dbReference type="SUPFAM" id="SSF52972">
    <property type="entry name" value="ITPase-like"/>
    <property type="match status" value="1"/>
</dbReference>
<dbReference type="GO" id="GO:0005829">
    <property type="term" value="C:cytosol"/>
    <property type="evidence" value="ECO:0007669"/>
    <property type="project" value="TreeGrafter"/>
</dbReference>
<dbReference type="PANTHER" id="PTHR11067:SF9">
    <property type="entry name" value="INOSINE TRIPHOSPHATE PYROPHOSPHATASE"/>
    <property type="match status" value="1"/>
</dbReference>
<dbReference type="HAMAP" id="MF_01405">
    <property type="entry name" value="Non_canon_purine_NTPase"/>
    <property type="match status" value="1"/>
</dbReference>
<evidence type="ECO:0000256" key="3">
    <source>
        <dbReference type="ARBA" id="ARBA00022723"/>
    </source>
</evidence>
<comment type="catalytic activity">
    <reaction evidence="10">
        <text>ITP + H2O = IMP + diphosphate + H(+)</text>
        <dbReference type="Rhea" id="RHEA:29399"/>
        <dbReference type="ChEBI" id="CHEBI:15377"/>
        <dbReference type="ChEBI" id="CHEBI:15378"/>
        <dbReference type="ChEBI" id="CHEBI:33019"/>
        <dbReference type="ChEBI" id="CHEBI:58053"/>
        <dbReference type="ChEBI" id="CHEBI:61402"/>
        <dbReference type="EC" id="3.6.1.66"/>
    </reaction>
</comment>
<feature type="binding site" evidence="10">
    <location>
        <position position="173"/>
    </location>
    <ligand>
        <name>substrate</name>
    </ligand>
</feature>
<dbReference type="PATRIC" id="fig|1191523.3.peg.2182"/>
<dbReference type="EMBL" id="CP003557">
    <property type="protein sequence ID" value="AFN75293.1"/>
    <property type="molecule type" value="Genomic_DNA"/>
</dbReference>
<evidence type="ECO:0000256" key="1">
    <source>
        <dbReference type="ARBA" id="ARBA00008023"/>
    </source>
</evidence>
<keyword evidence="13" id="KW-1185">Reference proteome</keyword>
<evidence type="ECO:0000256" key="2">
    <source>
        <dbReference type="ARBA" id="ARBA00011738"/>
    </source>
</evidence>
<evidence type="ECO:0000256" key="11">
    <source>
        <dbReference type="RuleBase" id="RU003781"/>
    </source>
</evidence>
<feature type="binding site" evidence="10">
    <location>
        <position position="70"/>
    </location>
    <ligand>
        <name>substrate</name>
    </ligand>
</feature>
<dbReference type="GO" id="GO:0000166">
    <property type="term" value="F:nucleotide binding"/>
    <property type="evidence" value="ECO:0007669"/>
    <property type="project" value="UniProtKB-KW"/>
</dbReference>
<evidence type="ECO:0000256" key="10">
    <source>
        <dbReference type="HAMAP-Rule" id="MF_01405"/>
    </source>
</evidence>
<evidence type="ECO:0000313" key="13">
    <source>
        <dbReference type="Proteomes" id="UP000009011"/>
    </source>
</evidence>
<dbReference type="AlphaFoldDB" id="I7A235"/>
<gene>
    <name evidence="12" type="ordered locus">MROS_2063</name>
</gene>
<evidence type="ECO:0000313" key="12">
    <source>
        <dbReference type="EMBL" id="AFN75293.1"/>
    </source>
</evidence>
<evidence type="ECO:0000256" key="6">
    <source>
        <dbReference type="ARBA" id="ARBA00022842"/>
    </source>
</evidence>
<proteinExistence type="inferred from homology"/>
<evidence type="ECO:0000256" key="9">
    <source>
        <dbReference type="ARBA" id="ARBA00052017"/>
    </source>
</evidence>
<comment type="similarity">
    <text evidence="1 10 11">Belongs to the HAM1 NTPase family.</text>
</comment>
<evidence type="ECO:0000256" key="4">
    <source>
        <dbReference type="ARBA" id="ARBA00022741"/>
    </source>
</evidence>
<keyword evidence="7 10" id="KW-0546">Nucleotide metabolism</keyword>
<feature type="binding site" evidence="10">
    <location>
        <begin position="7"/>
        <end position="12"/>
    </location>
    <ligand>
        <name>substrate</name>
    </ligand>
</feature>
<feature type="active site" description="Proton acceptor" evidence="10">
    <location>
        <position position="69"/>
    </location>
</feature>
<comment type="catalytic activity">
    <reaction evidence="9 10">
        <text>XTP + H2O = XMP + diphosphate + H(+)</text>
        <dbReference type="Rhea" id="RHEA:28610"/>
        <dbReference type="ChEBI" id="CHEBI:15377"/>
        <dbReference type="ChEBI" id="CHEBI:15378"/>
        <dbReference type="ChEBI" id="CHEBI:33019"/>
        <dbReference type="ChEBI" id="CHEBI:57464"/>
        <dbReference type="ChEBI" id="CHEBI:61314"/>
        <dbReference type="EC" id="3.6.1.66"/>
    </reaction>
</comment>
<dbReference type="GO" id="GO:0017111">
    <property type="term" value="F:ribonucleoside triphosphate phosphatase activity"/>
    <property type="evidence" value="ECO:0007669"/>
    <property type="project" value="InterPro"/>
</dbReference>
<comment type="catalytic activity">
    <reaction evidence="8 10">
        <text>dITP + H2O = dIMP + diphosphate + H(+)</text>
        <dbReference type="Rhea" id="RHEA:28342"/>
        <dbReference type="ChEBI" id="CHEBI:15377"/>
        <dbReference type="ChEBI" id="CHEBI:15378"/>
        <dbReference type="ChEBI" id="CHEBI:33019"/>
        <dbReference type="ChEBI" id="CHEBI:61194"/>
        <dbReference type="ChEBI" id="CHEBI:61382"/>
        <dbReference type="EC" id="3.6.1.66"/>
    </reaction>
</comment>
<dbReference type="InterPro" id="IPR029001">
    <property type="entry name" value="ITPase-like_fam"/>
</dbReference>
<dbReference type="InterPro" id="IPR002637">
    <property type="entry name" value="RdgB/HAM1"/>
</dbReference>
<dbReference type="GO" id="GO:0009146">
    <property type="term" value="P:purine nucleoside triphosphate catabolic process"/>
    <property type="evidence" value="ECO:0007669"/>
    <property type="project" value="UniProtKB-UniRule"/>
</dbReference>
<dbReference type="PANTHER" id="PTHR11067">
    <property type="entry name" value="INOSINE TRIPHOSPHATE PYROPHOSPHATASE/HAM1 PROTEIN"/>
    <property type="match status" value="1"/>
</dbReference>
<dbReference type="InterPro" id="IPR020922">
    <property type="entry name" value="dITP/XTP_pyrophosphatase"/>
</dbReference>
<dbReference type="STRING" id="1191523.MROS_2063"/>
<dbReference type="GO" id="GO:0046872">
    <property type="term" value="F:metal ion binding"/>
    <property type="evidence" value="ECO:0007669"/>
    <property type="project" value="UniProtKB-KW"/>
</dbReference>
<feature type="binding site" evidence="10">
    <location>
        <position position="69"/>
    </location>
    <ligand>
        <name>Mg(2+)</name>
        <dbReference type="ChEBI" id="CHEBI:18420"/>
    </ligand>
</feature>
<dbReference type="GO" id="GO:0036220">
    <property type="term" value="F:ITP diphosphatase activity"/>
    <property type="evidence" value="ECO:0007669"/>
    <property type="project" value="UniProtKB-UniRule"/>
</dbReference>
<comment type="caution">
    <text evidence="10">Lacks conserved residue(s) required for the propagation of feature annotation.</text>
</comment>
<feature type="binding site" evidence="10">
    <location>
        <position position="40"/>
    </location>
    <ligand>
        <name>Mg(2+)</name>
        <dbReference type="ChEBI" id="CHEBI:18420"/>
    </ligand>
</feature>
<keyword evidence="3 10" id="KW-0479">Metal-binding</keyword>
<dbReference type="NCBIfam" id="TIGR00042">
    <property type="entry name" value="RdgB/HAM1 family non-canonical purine NTP pyrophosphatase"/>
    <property type="match status" value="1"/>
</dbReference>
<keyword evidence="4 10" id="KW-0547">Nucleotide-binding</keyword>
<organism evidence="12 13">
    <name type="scientific">Melioribacter roseus (strain DSM 23840 / JCM 17771 / VKM B-2668 / P3M-2)</name>
    <dbReference type="NCBI Taxonomy" id="1191523"/>
    <lineage>
        <taxon>Bacteria</taxon>
        <taxon>Pseudomonadati</taxon>
        <taxon>Ignavibacteriota</taxon>
        <taxon>Ignavibacteria</taxon>
        <taxon>Ignavibacteriales</taxon>
        <taxon>Melioribacteraceae</taxon>
        <taxon>Melioribacter</taxon>
    </lineage>
</organism>
<dbReference type="KEGG" id="mro:MROS_2063"/>
<dbReference type="Pfam" id="PF01725">
    <property type="entry name" value="Ham1p_like"/>
    <property type="match status" value="1"/>
</dbReference>
<evidence type="ECO:0000256" key="8">
    <source>
        <dbReference type="ARBA" id="ARBA00051875"/>
    </source>
</evidence>
<comment type="function">
    <text evidence="10">Pyrophosphatase that catalyzes the hydrolysis of nucleoside triphosphates to their monophosphate derivatives, with a high preference for the non-canonical purine nucleotides XTP (xanthosine triphosphate), dITP (deoxyinosine triphosphate) and ITP. Seems to function as a house-cleaning enzyme that removes non-canonical purine nucleotides from the nucleotide pool, thus preventing their incorporation into DNA/RNA and avoiding chromosomal lesions.</text>
</comment>
<dbReference type="Gene3D" id="3.90.950.10">
    <property type="match status" value="1"/>
</dbReference>
<dbReference type="GO" id="GO:0036222">
    <property type="term" value="F:XTP diphosphatase activity"/>
    <property type="evidence" value="ECO:0007669"/>
    <property type="project" value="UniProtKB-UniRule"/>
</dbReference>
<sequence length="185" mass="20698">MKIIFATQNQGKSKEVKNILNGNSLQVYSLYDLGNDIEIEETGETFKENAFLKAKTIYDVYKVPVIADDSGLEIEQLDGRPGVYSARYAGENCTFDDNNKKVLKELEDKPEPHKARFVCHAVFYDGKNLFESVGELKGVITKSPAGEHGFGYDPIFIPEGYDKTLAELEIEEKIKSAIAPWPLAN</sequence>
<comment type="cofactor">
    <cofactor evidence="10">
        <name>Mg(2+)</name>
        <dbReference type="ChEBI" id="CHEBI:18420"/>
    </cofactor>
    <text evidence="10">Binds 1 Mg(2+) ion per subunit.</text>
</comment>
<dbReference type="EC" id="3.6.1.66" evidence="10"/>
<dbReference type="eggNOG" id="COG0127">
    <property type="taxonomic scope" value="Bacteria"/>
</dbReference>
<evidence type="ECO:0000256" key="7">
    <source>
        <dbReference type="ARBA" id="ARBA00023080"/>
    </source>
</evidence>
<keyword evidence="5 10" id="KW-0378">Hydrolase</keyword>
<protein>
    <recommendedName>
        <fullName evidence="10">dITP/XTP pyrophosphatase</fullName>
        <ecNumber evidence="10">3.6.1.66</ecNumber>
    </recommendedName>
    <alternativeName>
        <fullName evidence="10">Non-canonical purine NTP pyrophosphatase</fullName>
    </alternativeName>
    <alternativeName>
        <fullName evidence="10">Non-standard purine NTP pyrophosphatase</fullName>
    </alternativeName>
    <alternativeName>
        <fullName evidence="10">Nucleoside-triphosphate diphosphatase</fullName>
    </alternativeName>
    <alternativeName>
        <fullName evidence="10">Nucleoside-triphosphate pyrophosphatase</fullName>
        <shortName evidence="10">NTPase</shortName>
    </alternativeName>
</protein>
<comment type="subunit">
    <text evidence="2 10">Homodimer.</text>
</comment>
<dbReference type="FunFam" id="3.90.950.10:FF:000001">
    <property type="entry name" value="dITP/XTP pyrophosphatase"/>
    <property type="match status" value="1"/>
</dbReference>
<dbReference type="Proteomes" id="UP000009011">
    <property type="component" value="Chromosome"/>
</dbReference>
<dbReference type="CDD" id="cd00515">
    <property type="entry name" value="HAM1"/>
    <property type="match status" value="1"/>
</dbReference>
<reference evidence="12 13" key="1">
    <citation type="journal article" date="2013" name="PLoS ONE">
        <title>Genomic analysis of Melioribacter roseus, facultatively anaerobic organotrophic bacterium representing a novel deep lineage within Bacteriodetes/Chlorobi group.</title>
        <authorList>
            <person name="Kadnikov V.V."/>
            <person name="Mardanov A.V."/>
            <person name="Podosokorskaya O.A."/>
            <person name="Gavrilov S.N."/>
            <person name="Kublanov I.V."/>
            <person name="Beletsky A.V."/>
            <person name="Bonch-Osmolovskaya E.A."/>
            <person name="Ravin N.V."/>
        </authorList>
    </citation>
    <scope>NUCLEOTIDE SEQUENCE [LARGE SCALE GENOMIC DNA]</scope>
    <source>
        <strain evidence="13">JCM 17771 / P3M-2</strain>
    </source>
</reference>
<feature type="binding site" evidence="10">
    <location>
        <begin position="150"/>
        <end position="153"/>
    </location>
    <ligand>
        <name>substrate</name>
    </ligand>
</feature>
<dbReference type="GO" id="GO:0009117">
    <property type="term" value="P:nucleotide metabolic process"/>
    <property type="evidence" value="ECO:0007669"/>
    <property type="project" value="UniProtKB-KW"/>
</dbReference>
<dbReference type="RefSeq" id="WP_014856725.1">
    <property type="nucleotide sequence ID" value="NC_018178.1"/>
</dbReference>
<dbReference type="HOGENOM" id="CLU_082080_0_2_10"/>
<keyword evidence="6 10" id="KW-0460">Magnesium</keyword>
<accession>I7A235</accession>
<evidence type="ECO:0000256" key="5">
    <source>
        <dbReference type="ARBA" id="ARBA00022801"/>
    </source>
</evidence>
<name>I7A235_MELRP</name>